<dbReference type="Pfam" id="PF00568">
    <property type="entry name" value="WH1"/>
    <property type="match status" value="1"/>
</dbReference>
<dbReference type="InterPro" id="IPR000697">
    <property type="entry name" value="WH1/EVH1_dom"/>
</dbReference>
<dbReference type="GO" id="GO:0005522">
    <property type="term" value="F:profilin binding"/>
    <property type="evidence" value="ECO:0007669"/>
    <property type="project" value="TreeGrafter"/>
</dbReference>
<reference evidence="2" key="1">
    <citation type="submission" date="2025-08" db="UniProtKB">
        <authorList>
            <consortium name="Ensembl"/>
        </authorList>
    </citation>
    <scope>IDENTIFICATION</scope>
</reference>
<dbReference type="GO" id="GO:0007411">
    <property type="term" value="P:axon guidance"/>
    <property type="evidence" value="ECO:0007669"/>
    <property type="project" value="TreeGrafter"/>
</dbReference>
<dbReference type="GO" id="GO:0030036">
    <property type="term" value="P:actin cytoskeleton organization"/>
    <property type="evidence" value="ECO:0007669"/>
    <property type="project" value="TreeGrafter"/>
</dbReference>
<evidence type="ECO:0000313" key="3">
    <source>
        <dbReference type="Proteomes" id="UP000261560"/>
    </source>
</evidence>
<evidence type="ECO:0000313" key="2">
    <source>
        <dbReference type="Ensembl" id="ENSOMEP00000015326.1"/>
    </source>
</evidence>
<reference evidence="2" key="2">
    <citation type="submission" date="2025-09" db="UniProtKB">
        <authorList>
            <consortium name="Ensembl"/>
        </authorList>
    </citation>
    <scope>IDENTIFICATION</scope>
</reference>
<dbReference type="InterPro" id="IPR011993">
    <property type="entry name" value="PH-like_dom_sf"/>
</dbReference>
<dbReference type="PANTHER" id="PTHR11202:SF12">
    <property type="entry name" value="VASODILATOR-STIMULATED PHOSPHOPROTEIN"/>
    <property type="match status" value="1"/>
</dbReference>
<dbReference type="PANTHER" id="PTHR11202">
    <property type="entry name" value="SPROUTY-RELATED, EVH1 DOMAIN-CONTAINING PROTEIN FAMILY MEMBER"/>
    <property type="match status" value="1"/>
</dbReference>
<feature type="domain" description="WH1" evidence="1">
    <location>
        <begin position="4"/>
        <end position="59"/>
    </location>
</feature>
<accession>A0A3B3CBN0</accession>
<proteinExistence type="predicted"/>
<dbReference type="GO" id="GO:0017124">
    <property type="term" value="F:SH3 domain binding"/>
    <property type="evidence" value="ECO:0007669"/>
    <property type="project" value="TreeGrafter"/>
</dbReference>
<protein>
    <recommendedName>
        <fullName evidence="1">WH1 domain-containing protein</fullName>
    </recommendedName>
</protein>
<dbReference type="OMA" id="FRIVGCK"/>
<dbReference type="Proteomes" id="UP000261560">
    <property type="component" value="Unplaced"/>
</dbReference>
<dbReference type="SUPFAM" id="SSF50729">
    <property type="entry name" value="PH domain-like"/>
    <property type="match status" value="1"/>
</dbReference>
<dbReference type="AlphaFoldDB" id="A0A3B3CBN0"/>
<dbReference type="PaxDb" id="30732-ENSOMEP00000015326"/>
<dbReference type="Ensembl" id="ENSOMET00000023460.1">
    <property type="protein sequence ID" value="ENSOMEP00000015326.1"/>
    <property type="gene ID" value="ENSOMEG00000016892.1"/>
</dbReference>
<organism evidence="2 3">
    <name type="scientific">Oryzias melastigma</name>
    <name type="common">Marine medaka</name>
    <dbReference type="NCBI Taxonomy" id="30732"/>
    <lineage>
        <taxon>Eukaryota</taxon>
        <taxon>Metazoa</taxon>
        <taxon>Chordata</taxon>
        <taxon>Craniata</taxon>
        <taxon>Vertebrata</taxon>
        <taxon>Euteleostomi</taxon>
        <taxon>Actinopterygii</taxon>
        <taxon>Neopterygii</taxon>
        <taxon>Teleostei</taxon>
        <taxon>Neoteleostei</taxon>
        <taxon>Acanthomorphata</taxon>
        <taxon>Ovalentaria</taxon>
        <taxon>Atherinomorphae</taxon>
        <taxon>Beloniformes</taxon>
        <taxon>Adrianichthyidae</taxon>
        <taxon>Oryziinae</taxon>
        <taxon>Oryzias</taxon>
    </lineage>
</organism>
<dbReference type="GeneTree" id="ENSGT00940000156765"/>
<keyword evidence="3" id="KW-1185">Reference proteome</keyword>
<sequence length="59" mass="6714">IESSICQVKATVMMYDDASKRWVPVGSDVPHFSRVQIYTNPTTKTFRVVGRKLQADQQV</sequence>
<dbReference type="STRING" id="30732.ENSOMEP00000015326"/>
<dbReference type="GO" id="GO:0030838">
    <property type="term" value="P:positive regulation of actin filament polymerization"/>
    <property type="evidence" value="ECO:0007669"/>
    <property type="project" value="TreeGrafter"/>
</dbReference>
<name>A0A3B3CBN0_ORYME</name>
<evidence type="ECO:0000259" key="1">
    <source>
        <dbReference type="Pfam" id="PF00568"/>
    </source>
</evidence>
<dbReference type="GO" id="GO:0001843">
    <property type="term" value="P:neural tube closure"/>
    <property type="evidence" value="ECO:0007669"/>
    <property type="project" value="TreeGrafter"/>
</dbReference>
<dbReference type="Gene3D" id="2.30.29.30">
    <property type="entry name" value="Pleckstrin-homology domain (PH domain)/Phosphotyrosine-binding domain (PTB)"/>
    <property type="match status" value="1"/>
</dbReference>